<dbReference type="SMART" id="SM00526">
    <property type="entry name" value="H15"/>
    <property type="match status" value="1"/>
</dbReference>
<dbReference type="PANTHER" id="PTHR11467:SF109">
    <property type="entry name" value="H15 DOMAIN-CONTAINING PROTEIN"/>
    <property type="match status" value="1"/>
</dbReference>
<dbReference type="GO" id="GO:0003690">
    <property type="term" value="F:double-stranded DNA binding"/>
    <property type="evidence" value="ECO:0007669"/>
    <property type="project" value="TreeGrafter"/>
</dbReference>
<dbReference type="InterPro" id="IPR005818">
    <property type="entry name" value="Histone_H1/H5_H15"/>
</dbReference>
<feature type="compositionally biased region" description="Polar residues" evidence="4">
    <location>
        <begin position="484"/>
        <end position="493"/>
    </location>
</feature>
<dbReference type="GO" id="GO:0005730">
    <property type="term" value="C:nucleolus"/>
    <property type="evidence" value="ECO:0007669"/>
    <property type="project" value="TreeGrafter"/>
</dbReference>
<name>A0A371F097_MUCPR</name>
<accession>A0A371F097</accession>
<organism evidence="6 7">
    <name type="scientific">Mucuna pruriens</name>
    <name type="common">Velvet bean</name>
    <name type="synonym">Dolichos pruriens</name>
    <dbReference type="NCBI Taxonomy" id="157652"/>
    <lineage>
        <taxon>Eukaryota</taxon>
        <taxon>Viridiplantae</taxon>
        <taxon>Streptophyta</taxon>
        <taxon>Embryophyta</taxon>
        <taxon>Tracheophyta</taxon>
        <taxon>Spermatophyta</taxon>
        <taxon>Magnoliopsida</taxon>
        <taxon>eudicotyledons</taxon>
        <taxon>Gunneridae</taxon>
        <taxon>Pentapetalae</taxon>
        <taxon>rosids</taxon>
        <taxon>fabids</taxon>
        <taxon>Fabales</taxon>
        <taxon>Fabaceae</taxon>
        <taxon>Papilionoideae</taxon>
        <taxon>50 kb inversion clade</taxon>
        <taxon>NPAAA clade</taxon>
        <taxon>indigoferoid/millettioid clade</taxon>
        <taxon>Phaseoleae</taxon>
        <taxon>Mucuna</taxon>
    </lineage>
</organism>
<dbReference type="GO" id="GO:0000786">
    <property type="term" value="C:nucleosome"/>
    <property type="evidence" value="ECO:0007669"/>
    <property type="project" value="InterPro"/>
</dbReference>
<feature type="non-terminal residue" evidence="6">
    <location>
        <position position="1"/>
    </location>
</feature>
<feature type="compositionally biased region" description="Polar residues" evidence="4">
    <location>
        <begin position="430"/>
        <end position="444"/>
    </location>
</feature>
<evidence type="ECO:0000259" key="5">
    <source>
        <dbReference type="PROSITE" id="PS51504"/>
    </source>
</evidence>
<feature type="compositionally biased region" description="Basic and acidic residues" evidence="4">
    <location>
        <begin position="494"/>
        <end position="510"/>
    </location>
</feature>
<evidence type="ECO:0000256" key="3">
    <source>
        <dbReference type="ARBA" id="ARBA00023242"/>
    </source>
</evidence>
<feature type="compositionally biased region" description="Polar residues" evidence="4">
    <location>
        <begin position="726"/>
        <end position="741"/>
    </location>
</feature>
<dbReference type="AlphaFoldDB" id="A0A371F097"/>
<dbReference type="PANTHER" id="PTHR11467">
    <property type="entry name" value="HISTONE H1"/>
    <property type="match status" value="1"/>
</dbReference>
<feature type="region of interest" description="Disordered" evidence="4">
    <location>
        <begin position="197"/>
        <end position="267"/>
    </location>
</feature>
<dbReference type="STRING" id="157652.A0A371F097"/>
<feature type="compositionally biased region" description="Basic residues" evidence="4">
    <location>
        <begin position="653"/>
        <end position="667"/>
    </location>
</feature>
<dbReference type="InterPro" id="IPR036388">
    <property type="entry name" value="WH-like_DNA-bd_sf"/>
</dbReference>
<dbReference type="SUPFAM" id="SSF46785">
    <property type="entry name" value="Winged helix' DNA-binding domain"/>
    <property type="match status" value="1"/>
</dbReference>
<evidence type="ECO:0000256" key="4">
    <source>
        <dbReference type="SAM" id="MobiDB-lite"/>
    </source>
</evidence>
<gene>
    <name evidence="6" type="ORF">CR513_49001</name>
</gene>
<evidence type="ECO:0000256" key="2">
    <source>
        <dbReference type="ARBA" id="ARBA00023125"/>
    </source>
</evidence>
<keyword evidence="3" id="KW-0539">Nucleus</keyword>
<feature type="region of interest" description="Disordered" evidence="4">
    <location>
        <begin position="344"/>
        <end position="364"/>
    </location>
</feature>
<dbReference type="EMBL" id="QJKJ01011257">
    <property type="protein sequence ID" value="RDX71623.1"/>
    <property type="molecule type" value="Genomic_DNA"/>
</dbReference>
<dbReference type="Gene3D" id="1.10.10.10">
    <property type="entry name" value="Winged helix-like DNA-binding domain superfamily/Winged helix DNA-binding domain"/>
    <property type="match status" value="1"/>
</dbReference>
<dbReference type="OrthoDB" id="1110759at2759"/>
<dbReference type="PROSITE" id="PS51504">
    <property type="entry name" value="H15"/>
    <property type="match status" value="1"/>
</dbReference>
<dbReference type="InterPro" id="IPR017956">
    <property type="entry name" value="AT_hook_DNA-bd_motif"/>
</dbReference>
<feature type="compositionally biased region" description="Basic residues" evidence="4">
    <location>
        <begin position="586"/>
        <end position="598"/>
    </location>
</feature>
<keyword evidence="7" id="KW-1185">Reference proteome</keyword>
<dbReference type="Pfam" id="PF00538">
    <property type="entry name" value="Linker_histone"/>
    <property type="match status" value="1"/>
</dbReference>
<feature type="compositionally biased region" description="Polar residues" evidence="4">
    <location>
        <begin position="344"/>
        <end position="354"/>
    </location>
</feature>
<dbReference type="SMART" id="SM00384">
    <property type="entry name" value="AT_hook"/>
    <property type="match status" value="4"/>
</dbReference>
<feature type="compositionally biased region" description="Low complexity" evidence="4">
    <location>
        <begin position="415"/>
        <end position="429"/>
    </location>
</feature>
<dbReference type="GO" id="GO:0031492">
    <property type="term" value="F:nucleosomal DNA binding"/>
    <property type="evidence" value="ECO:0007669"/>
    <property type="project" value="TreeGrafter"/>
</dbReference>
<evidence type="ECO:0000256" key="1">
    <source>
        <dbReference type="ARBA" id="ARBA00004123"/>
    </source>
</evidence>
<evidence type="ECO:0000313" key="6">
    <source>
        <dbReference type="EMBL" id="RDX71623.1"/>
    </source>
</evidence>
<feature type="compositionally biased region" description="Polar residues" evidence="4">
    <location>
        <begin position="52"/>
        <end position="62"/>
    </location>
</feature>
<sequence>MRRHALVVHMHCDTYSVISSKTSPTLREASRKLRGQRIAFVDLLQRTLYSRSKPSTAARMTTQNPQPHPQPNIPRDDEDSRTARVLVHLKDSFISQLTKLDPSVSILPHHSFLIQCRLQQLFRSFHTPTHPAYSLMICSAITELDEGTGSTEEAISEFIKREYNDLPWAHSKILSLQLEKLCEFGEIARAEGGRYVQKADGEEREQCSEERKRDKRRSNSGDDGARVEQESEEKQVQVFGKQSQHGEAEAQGGLSETRNQDSMLHSKTTCFSRPTTLKCVPSAKIHESSKSGLDAAAKMSGSLSLNVQECKQDQNPMTGCSDHRCRERKPCKCKQIADNQGESLLSSGDATVTEQEPDEKKIDERCLLQLQGRGTSRGRDQKLHRNAHCINKKLHPQVQAEDLVCSSYSNQKETSSSSQPAAPNSPVNPTHNSGQQLVVPTSEGSPECIVSIGKLPPTSDIDLGTVSKRKASLTCENVDDDQPQHYNQASSKGNLDEIDKPMSRGSEQKPPKRPRGRPPKIDTRALLPSDDDIHNEQKPNINKMEMQHQYGKGRGGLRRGRGQGGPPKLNQNAEQCEEQLEEGHQYKQRGRGRGRGRPPKLNENPSQYEEESPQEDQAQQHGRGRGRGRPPKLVQNTNKCEAQLPQEVQAKQQHVRGRGRGRPRKVNKNTNQCEEQLQSQDEAQSLVNCPSSGRNDNQSLERHQLCHHKSESGEAKPPAGLLRLGSKSTCGSGEVPQSNVEANQSCWRLQPVTRRVQGGVGCRFPQQNQN</sequence>
<comment type="subcellular location">
    <subcellularLocation>
        <location evidence="1">Nucleus</location>
    </subcellularLocation>
</comment>
<dbReference type="GO" id="GO:0030261">
    <property type="term" value="P:chromosome condensation"/>
    <property type="evidence" value="ECO:0007669"/>
    <property type="project" value="TreeGrafter"/>
</dbReference>
<feature type="domain" description="H15" evidence="5">
    <location>
        <begin position="129"/>
        <end position="199"/>
    </location>
</feature>
<feature type="compositionally biased region" description="Polar residues" evidence="4">
    <location>
        <begin position="668"/>
        <end position="698"/>
    </location>
</feature>
<feature type="compositionally biased region" description="Basic and acidic residues" evidence="4">
    <location>
        <begin position="197"/>
        <end position="235"/>
    </location>
</feature>
<protein>
    <recommendedName>
        <fullName evidence="5">H15 domain-containing protein</fullName>
    </recommendedName>
</protein>
<dbReference type="GO" id="GO:0045910">
    <property type="term" value="P:negative regulation of DNA recombination"/>
    <property type="evidence" value="ECO:0007669"/>
    <property type="project" value="TreeGrafter"/>
</dbReference>
<keyword evidence="2" id="KW-0238">DNA-binding</keyword>
<feature type="compositionally biased region" description="Polar residues" evidence="4">
    <location>
        <begin position="254"/>
        <end position="267"/>
    </location>
</feature>
<reference evidence="6" key="1">
    <citation type="submission" date="2018-05" db="EMBL/GenBank/DDBJ databases">
        <title>Draft genome of Mucuna pruriens seed.</title>
        <authorList>
            <person name="Nnadi N.E."/>
            <person name="Vos R."/>
            <person name="Hasami M.H."/>
            <person name="Devisetty U.K."/>
            <person name="Aguiy J.C."/>
        </authorList>
    </citation>
    <scope>NUCLEOTIDE SEQUENCE [LARGE SCALE GENOMIC DNA]</scope>
    <source>
        <strain evidence="6">JCA_2017</strain>
    </source>
</reference>
<evidence type="ECO:0000313" key="7">
    <source>
        <dbReference type="Proteomes" id="UP000257109"/>
    </source>
</evidence>
<feature type="region of interest" description="Disordered" evidence="4">
    <location>
        <begin position="409"/>
        <end position="741"/>
    </location>
</feature>
<comment type="caution">
    <text evidence="6">The sequence shown here is derived from an EMBL/GenBank/DDBJ whole genome shotgun (WGS) entry which is preliminary data.</text>
</comment>
<dbReference type="InterPro" id="IPR036390">
    <property type="entry name" value="WH_DNA-bd_sf"/>
</dbReference>
<proteinExistence type="predicted"/>
<feature type="region of interest" description="Disordered" evidence="4">
    <location>
        <begin position="52"/>
        <end position="80"/>
    </location>
</feature>
<dbReference type="PRINTS" id="PR00929">
    <property type="entry name" value="ATHOOK"/>
</dbReference>
<dbReference type="Proteomes" id="UP000257109">
    <property type="component" value="Unassembled WGS sequence"/>
</dbReference>
<feature type="compositionally biased region" description="Basic and acidic residues" evidence="4">
    <location>
        <begin position="699"/>
        <end position="714"/>
    </location>
</feature>
<dbReference type="GO" id="GO:0006334">
    <property type="term" value="P:nucleosome assembly"/>
    <property type="evidence" value="ECO:0007669"/>
    <property type="project" value="InterPro"/>
</dbReference>